<dbReference type="RefSeq" id="WP_149354376.1">
    <property type="nucleotide sequence ID" value="NZ_BKBW01000001.1"/>
</dbReference>
<sequence>MSNTSITTAAVAHPSPPDPTPFERDRWDILHWAKVTFRYHKKREWFFNFCDLSTQFVCTLAGLALFAKFFAEVWVAGAVVAVLSILALLVRYGDCKLRHIELAKRAQQLIGEIEKLPIADVASQNIAHWSQIRSQINSDEPPCIKTLVALCEWEQCVEDGWPDHAPKLSAFQKIHKHFW</sequence>
<organism evidence="2 3">
    <name type="scientific">Comamonas testosteroni</name>
    <name type="common">Pseudomonas testosteroni</name>
    <dbReference type="NCBI Taxonomy" id="285"/>
    <lineage>
        <taxon>Bacteria</taxon>
        <taxon>Pseudomonadati</taxon>
        <taxon>Pseudomonadota</taxon>
        <taxon>Betaproteobacteria</taxon>
        <taxon>Burkholderiales</taxon>
        <taxon>Comamonadaceae</taxon>
        <taxon>Comamonas</taxon>
    </lineage>
</organism>
<accession>A0A5A7M951</accession>
<evidence type="ECO:0008006" key="4">
    <source>
        <dbReference type="Google" id="ProtNLM"/>
    </source>
</evidence>
<evidence type="ECO:0000313" key="3">
    <source>
        <dbReference type="Proteomes" id="UP000323105"/>
    </source>
</evidence>
<comment type="caution">
    <text evidence="2">The sequence shown here is derived from an EMBL/GenBank/DDBJ whole genome shotgun (WGS) entry which is preliminary data.</text>
</comment>
<dbReference type="AlphaFoldDB" id="A0A5A7M951"/>
<feature type="transmembrane region" description="Helical" evidence="1">
    <location>
        <begin position="45"/>
        <end position="67"/>
    </location>
</feature>
<feature type="transmembrane region" description="Helical" evidence="1">
    <location>
        <begin position="73"/>
        <end position="90"/>
    </location>
</feature>
<dbReference type="Proteomes" id="UP000323105">
    <property type="component" value="Unassembled WGS sequence"/>
</dbReference>
<evidence type="ECO:0000313" key="2">
    <source>
        <dbReference type="EMBL" id="GEQ73245.1"/>
    </source>
</evidence>
<keyword evidence="1" id="KW-0812">Transmembrane</keyword>
<keyword evidence="1" id="KW-0472">Membrane</keyword>
<evidence type="ECO:0000256" key="1">
    <source>
        <dbReference type="SAM" id="Phobius"/>
    </source>
</evidence>
<keyword evidence="1" id="KW-1133">Transmembrane helix</keyword>
<dbReference type="EMBL" id="BKBW01000001">
    <property type="protein sequence ID" value="GEQ73245.1"/>
    <property type="molecule type" value="Genomic_DNA"/>
</dbReference>
<gene>
    <name evidence="2" type="ORF">CTTA_0250</name>
</gene>
<proteinExistence type="predicted"/>
<reference evidence="2 3" key="1">
    <citation type="journal article" date="2019" name="Microbiol. Resour. Announc.">
        <title>Draft Genome Sequence of Comamonas testosteroni TA441, a Bacterium That Has a Cryptic Phenol Degradation Gene Cluster.</title>
        <authorList>
            <person name="Arai H."/>
            <person name="Ishii M."/>
        </authorList>
    </citation>
    <scope>NUCLEOTIDE SEQUENCE [LARGE SCALE GENOMIC DNA]</scope>
    <source>
        <strain evidence="2 3">TA441</strain>
    </source>
</reference>
<name>A0A5A7M951_COMTE</name>
<protein>
    <recommendedName>
        <fullName evidence="4">SMODS and SLOG-associating 2TM effector domain-containing protein</fullName>
    </recommendedName>
</protein>